<name>A0ABS9C2D5_9FLAO</name>
<dbReference type="EMBL" id="JACSGT010000001">
    <property type="protein sequence ID" value="MCF2218393.1"/>
    <property type="molecule type" value="Genomic_DNA"/>
</dbReference>
<proteinExistence type="predicted"/>
<reference evidence="3" key="1">
    <citation type="submission" date="2021-08" db="EMBL/GenBank/DDBJ databases">
        <title>Complete genome sequence of Chryseobacterium sp strain PS-8.</title>
        <authorList>
            <person name="Das S.K."/>
        </authorList>
    </citation>
    <scope>NUCLEOTIDE SEQUENCE</scope>
    <source>
        <strain evidence="3">PS-8</strain>
    </source>
</reference>
<dbReference type="PRINTS" id="PR00019">
    <property type="entry name" value="LEURICHRPT"/>
</dbReference>
<evidence type="ECO:0000313" key="3">
    <source>
        <dbReference type="EMBL" id="MCF2218393.1"/>
    </source>
</evidence>
<organism evidence="3 4">
    <name type="scientific">Chryseobacterium indicum</name>
    <dbReference type="NCBI Taxonomy" id="2766954"/>
    <lineage>
        <taxon>Bacteria</taxon>
        <taxon>Pseudomonadati</taxon>
        <taxon>Bacteroidota</taxon>
        <taxon>Flavobacteriia</taxon>
        <taxon>Flavobacteriales</taxon>
        <taxon>Weeksellaceae</taxon>
        <taxon>Chryseobacterium group</taxon>
        <taxon>Chryseobacterium</taxon>
    </lineage>
</organism>
<gene>
    <name evidence="3" type="ORF">H9Q08_03665</name>
</gene>
<comment type="caution">
    <text evidence="3">The sequence shown here is derived from an EMBL/GenBank/DDBJ whole genome shotgun (WGS) entry which is preliminary data.</text>
</comment>
<dbReference type="SUPFAM" id="SSF52075">
    <property type="entry name" value="Outer arm dynein light chain 1"/>
    <property type="match status" value="1"/>
</dbReference>
<keyword evidence="2" id="KW-0677">Repeat</keyword>
<keyword evidence="1" id="KW-0433">Leucine-rich repeat</keyword>
<dbReference type="SMART" id="SM00365">
    <property type="entry name" value="LRR_SD22"/>
    <property type="match status" value="3"/>
</dbReference>
<keyword evidence="4" id="KW-1185">Reference proteome</keyword>
<dbReference type="PROSITE" id="PS51450">
    <property type="entry name" value="LRR"/>
    <property type="match status" value="2"/>
</dbReference>
<dbReference type="InterPro" id="IPR001611">
    <property type="entry name" value="Leu-rich_rpt"/>
</dbReference>
<dbReference type="Pfam" id="PF12799">
    <property type="entry name" value="LRR_4"/>
    <property type="match status" value="1"/>
</dbReference>
<dbReference type="RefSeq" id="WP_235130148.1">
    <property type="nucleotide sequence ID" value="NZ_JACSGT010000001.1"/>
</dbReference>
<evidence type="ECO:0000256" key="1">
    <source>
        <dbReference type="ARBA" id="ARBA00022614"/>
    </source>
</evidence>
<dbReference type="InterPro" id="IPR050836">
    <property type="entry name" value="SDS22/Internalin_LRR"/>
</dbReference>
<dbReference type="Gene3D" id="3.80.10.10">
    <property type="entry name" value="Ribonuclease Inhibitor"/>
    <property type="match status" value="1"/>
</dbReference>
<dbReference type="InterPro" id="IPR032675">
    <property type="entry name" value="LRR_dom_sf"/>
</dbReference>
<sequence>MRVNGSRVGKIEGLDTLHNLKQLLISCTHVEKIEGLESLKNLEVLDLSSNEISKIKGLDNLKNLRKLNLNENKIAKVENLDHLINLEFLTFEINKIKEIDASFLSNLVSECFISLCFTGNYIKEIKDVPTNVTIKFEADHFVPRVFPMSNDLFR</sequence>
<dbReference type="PANTHER" id="PTHR46652">
    <property type="entry name" value="LEUCINE-RICH REPEAT AND IQ DOMAIN-CONTAINING PROTEIN 1-RELATED"/>
    <property type="match status" value="1"/>
</dbReference>
<evidence type="ECO:0000313" key="4">
    <source>
        <dbReference type="Proteomes" id="UP001430374"/>
    </source>
</evidence>
<evidence type="ECO:0000256" key="2">
    <source>
        <dbReference type="ARBA" id="ARBA00022737"/>
    </source>
</evidence>
<accession>A0ABS9C2D5</accession>
<dbReference type="PANTHER" id="PTHR46652:SF3">
    <property type="entry name" value="LEUCINE-RICH REPEAT-CONTAINING PROTEIN 9"/>
    <property type="match status" value="1"/>
</dbReference>
<dbReference type="Proteomes" id="UP001430374">
    <property type="component" value="Unassembled WGS sequence"/>
</dbReference>
<protein>
    <submittedName>
        <fullName evidence="3">Leucine-rich repeat domain-containing protein</fullName>
    </submittedName>
</protein>
<dbReference type="InterPro" id="IPR025875">
    <property type="entry name" value="Leu-rich_rpt_4"/>
</dbReference>